<dbReference type="AlphaFoldDB" id="A0A9D1M958"/>
<sequence>MSQEEDLLSYDDDEAIKFILNNLPEEIKTKLTNDDITYIIDLIYEFYENKGFMDDNEDEDVEINEDELIDYVAANAKKAGFNLSEDEIEAIVQGELSYCDSLGIFE</sequence>
<comment type="caution">
    <text evidence="1">The sequence shown here is derived from an EMBL/GenBank/DDBJ whole genome shotgun (WGS) entry which is preliminary data.</text>
</comment>
<accession>A0A9D1M958</accession>
<name>A0A9D1M958_9BACT</name>
<organism evidence="1 2">
    <name type="scientific">Candidatus Gallibacteroides avistercoris</name>
    <dbReference type="NCBI Taxonomy" id="2840833"/>
    <lineage>
        <taxon>Bacteria</taxon>
        <taxon>Pseudomonadati</taxon>
        <taxon>Bacteroidota</taxon>
        <taxon>Bacteroidia</taxon>
        <taxon>Bacteroidales</taxon>
        <taxon>Bacteroidaceae</taxon>
        <taxon>Bacteroidaceae incertae sedis</taxon>
        <taxon>Candidatus Gallibacteroides</taxon>
    </lineage>
</organism>
<evidence type="ECO:0000313" key="1">
    <source>
        <dbReference type="EMBL" id="HIU55899.1"/>
    </source>
</evidence>
<protein>
    <submittedName>
        <fullName evidence="1">Uncharacterized protein</fullName>
    </submittedName>
</protein>
<reference evidence="1" key="1">
    <citation type="submission" date="2020-10" db="EMBL/GenBank/DDBJ databases">
        <authorList>
            <person name="Gilroy R."/>
        </authorList>
    </citation>
    <scope>NUCLEOTIDE SEQUENCE</scope>
    <source>
        <strain evidence="1">CHK158-818</strain>
    </source>
</reference>
<dbReference type="Proteomes" id="UP000824112">
    <property type="component" value="Unassembled WGS sequence"/>
</dbReference>
<gene>
    <name evidence="1" type="ORF">IAB03_08865</name>
</gene>
<proteinExistence type="predicted"/>
<reference evidence="1" key="2">
    <citation type="journal article" date="2021" name="PeerJ">
        <title>Extensive microbial diversity within the chicken gut microbiome revealed by metagenomics and culture.</title>
        <authorList>
            <person name="Gilroy R."/>
            <person name="Ravi A."/>
            <person name="Getino M."/>
            <person name="Pursley I."/>
            <person name="Horton D.L."/>
            <person name="Alikhan N.F."/>
            <person name="Baker D."/>
            <person name="Gharbi K."/>
            <person name="Hall N."/>
            <person name="Watson M."/>
            <person name="Adriaenssens E.M."/>
            <person name="Foster-Nyarko E."/>
            <person name="Jarju S."/>
            <person name="Secka A."/>
            <person name="Antonio M."/>
            <person name="Oren A."/>
            <person name="Chaudhuri R.R."/>
            <person name="La Ragione R."/>
            <person name="Hildebrand F."/>
            <person name="Pallen M.J."/>
        </authorList>
    </citation>
    <scope>NUCLEOTIDE SEQUENCE</scope>
    <source>
        <strain evidence="1">CHK158-818</strain>
    </source>
</reference>
<dbReference type="EMBL" id="DVNA01000202">
    <property type="protein sequence ID" value="HIU55899.1"/>
    <property type="molecule type" value="Genomic_DNA"/>
</dbReference>
<evidence type="ECO:0000313" key="2">
    <source>
        <dbReference type="Proteomes" id="UP000824112"/>
    </source>
</evidence>